<sequence length="68" mass="8159">MPEQYSSYKLRTDVLETWLRYTFDDPTIFAESRNGFFVFDLPEGRVLTDDHKRYIATKLKGKRSWKPP</sequence>
<organism evidence="1 2">
    <name type="scientific">Dactylonectria macrodidyma</name>
    <dbReference type="NCBI Taxonomy" id="307937"/>
    <lineage>
        <taxon>Eukaryota</taxon>
        <taxon>Fungi</taxon>
        <taxon>Dikarya</taxon>
        <taxon>Ascomycota</taxon>
        <taxon>Pezizomycotina</taxon>
        <taxon>Sordariomycetes</taxon>
        <taxon>Hypocreomycetidae</taxon>
        <taxon>Hypocreales</taxon>
        <taxon>Nectriaceae</taxon>
        <taxon>Dactylonectria</taxon>
    </lineage>
</organism>
<keyword evidence="2" id="KW-1185">Reference proteome</keyword>
<name>A0A9P9FSM9_9HYPO</name>
<proteinExistence type="predicted"/>
<dbReference type="AlphaFoldDB" id="A0A9P9FSM9"/>
<accession>A0A9P9FSM9</accession>
<protein>
    <submittedName>
        <fullName evidence="1">Uncharacterized protein</fullName>
    </submittedName>
</protein>
<dbReference type="OrthoDB" id="4965682at2759"/>
<dbReference type="Proteomes" id="UP000738349">
    <property type="component" value="Unassembled WGS sequence"/>
</dbReference>
<comment type="caution">
    <text evidence="1">The sequence shown here is derived from an EMBL/GenBank/DDBJ whole genome shotgun (WGS) entry which is preliminary data.</text>
</comment>
<reference evidence="1" key="1">
    <citation type="journal article" date="2021" name="Nat. Commun.">
        <title>Genetic determinants of endophytism in the Arabidopsis root mycobiome.</title>
        <authorList>
            <person name="Mesny F."/>
            <person name="Miyauchi S."/>
            <person name="Thiergart T."/>
            <person name="Pickel B."/>
            <person name="Atanasova L."/>
            <person name="Karlsson M."/>
            <person name="Huettel B."/>
            <person name="Barry K.W."/>
            <person name="Haridas S."/>
            <person name="Chen C."/>
            <person name="Bauer D."/>
            <person name="Andreopoulos W."/>
            <person name="Pangilinan J."/>
            <person name="LaButti K."/>
            <person name="Riley R."/>
            <person name="Lipzen A."/>
            <person name="Clum A."/>
            <person name="Drula E."/>
            <person name="Henrissat B."/>
            <person name="Kohler A."/>
            <person name="Grigoriev I.V."/>
            <person name="Martin F.M."/>
            <person name="Hacquard S."/>
        </authorList>
    </citation>
    <scope>NUCLEOTIDE SEQUENCE</scope>
    <source>
        <strain evidence="1">MPI-CAGE-AT-0147</strain>
    </source>
</reference>
<dbReference type="EMBL" id="JAGMUV010000001">
    <property type="protein sequence ID" value="KAH7175262.1"/>
    <property type="molecule type" value="Genomic_DNA"/>
</dbReference>
<gene>
    <name evidence="1" type="ORF">EDB81DRAFT_874119</name>
</gene>
<evidence type="ECO:0000313" key="2">
    <source>
        <dbReference type="Proteomes" id="UP000738349"/>
    </source>
</evidence>
<evidence type="ECO:0000313" key="1">
    <source>
        <dbReference type="EMBL" id="KAH7175262.1"/>
    </source>
</evidence>